<reference evidence="2" key="1">
    <citation type="submission" date="2022-09" db="EMBL/GenBank/DDBJ databases">
        <title>Rhodovastum sp. nov. RN2-1 isolated from soil in Seongnam, South Korea.</title>
        <authorList>
            <person name="Le N.T."/>
        </authorList>
    </citation>
    <scope>NUCLEOTIDE SEQUENCE</scope>
    <source>
        <strain evidence="2">RN2-1</strain>
    </source>
</reference>
<dbReference type="EMBL" id="JAPDNT010000036">
    <property type="protein sequence ID" value="MCW3477353.1"/>
    <property type="molecule type" value="Genomic_DNA"/>
</dbReference>
<dbReference type="AlphaFoldDB" id="A0AA41YVN2"/>
<comment type="caution">
    <text evidence="2">The sequence shown here is derived from an EMBL/GenBank/DDBJ whole genome shotgun (WGS) entry which is preliminary data.</text>
</comment>
<keyword evidence="3" id="KW-1185">Reference proteome</keyword>
<evidence type="ECO:0000313" key="2">
    <source>
        <dbReference type="EMBL" id="MCW3477353.1"/>
    </source>
</evidence>
<accession>A0AA41YVN2</accession>
<evidence type="ECO:0000256" key="1">
    <source>
        <dbReference type="SAM" id="MobiDB-lite"/>
    </source>
</evidence>
<evidence type="ECO:0000313" key="3">
    <source>
        <dbReference type="Proteomes" id="UP001165679"/>
    </source>
</evidence>
<feature type="compositionally biased region" description="Basic and acidic residues" evidence="1">
    <location>
        <begin position="215"/>
        <end position="225"/>
    </location>
</feature>
<sequence>MNVNQRSSLQTPPAADGVERADWLAHCRAQVEARQAAEESARQAELELAATEPTIRKLRRSVTEKLFEAGRLSALQIRAASEICRCWEAICTGLFAKAMRLDKQPRGAPAEDWSPSLRVAYSARYAPWRDEAALVTLRHRYSLADLVFSIVVDNHGVYQVGKRLGMDERTVLRHLQFSLYRYVEQADWLDDKGRAEALALVAHRAAAPQPKQRKARPETPPDHVRGTAWKAPSYTPEQLAGARAKLIA</sequence>
<feature type="region of interest" description="Disordered" evidence="1">
    <location>
        <begin position="206"/>
        <end position="233"/>
    </location>
</feature>
<protein>
    <submittedName>
        <fullName evidence="2">Uncharacterized protein</fullName>
    </submittedName>
</protein>
<name>A0AA41YVN2_9PROT</name>
<proteinExistence type="predicted"/>
<gene>
    <name evidence="2" type="ORF">OL599_22550</name>
</gene>
<reference evidence="2" key="2">
    <citation type="submission" date="2022-10" db="EMBL/GenBank/DDBJ databases">
        <authorList>
            <person name="Trinh H.N."/>
        </authorList>
    </citation>
    <scope>NUCLEOTIDE SEQUENCE</scope>
    <source>
        <strain evidence="2">RN2-1</strain>
    </source>
</reference>
<dbReference type="Proteomes" id="UP001165679">
    <property type="component" value="Unassembled WGS sequence"/>
</dbReference>
<organism evidence="2 3">
    <name type="scientific">Limobrevibacterium gyesilva</name>
    <dbReference type="NCBI Taxonomy" id="2991712"/>
    <lineage>
        <taxon>Bacteria</taxon>
        <taxon>Pseudomonadati</taxon>
        <taxon>Pseudomonadota</taxon>
        <taxon>Alphaproteobacteria</taxon>
        <taxon>Acetobacterales</taxon>
        <taxon>Acetobacteraceae</taxon>
        <taxon>Limobrevibacterium</taxon>
    </lineage>
</organism>
<dbReference type="RefSeq" id="WP_264716297.1">
    <property type="nucleotide sequence ID" value="NZ_JAPDNT010000036.1"/>
</dbReference>